<evidence type="ECO:0000259" key="1">
    <source>
        <dbReference type="PROSITE" id="PS50097"/>
    </source>
</evidence>
<gene>
    <name evidence="2" type="ORF">C1645_740463</name>
</gene>
<evidence type="ECO:0000313" key="2">
    <source>
        <dbReference type="EMBL" id="RIA86971.1"/>
    </source>
</evidence>
<keyword evidence="3" id="KW-1185">Reference proteome</keyword>
<protein>
    <submittedName>
        <fullName evidence="2">BTB/POZ protein</fullName>
    </submittedName>
</protein>
<dbReference type="SMART" id="SM00225">
    <property type="entry name" value="BTB"/>
    <property type="match status" value="1"/>
</dbReference>
<dbReference type="OrthoDB" id="298084at2759"/>
<dbReference type="PANTHER" id="PTHR24410">
    <property type="entry name" value="HL07962P-RELATED"/>
    <property type="match status" value="1"/>
</dbReference>
<dbReference type="AlphaFoldDB" id="A0A397SVP7"/>
<evidence type="ECO:0000313" key="3">
    <source>
        <dbReference type="Proteomes" id="UP000265703"/>
    </source>
</evidence>
<feature type="domain" description="BTB" evidence="1">
    <location>
        <begin position="23"/>
        <end position="96"/>
    </location>
</feature>
<dbReference type="EMBL" id="QKYT01000333">
    <property type="protein sequence ID" value="RIA86971.1"/>
    <property type="molecule type" value="Genomic_DNA"/>
</dbReference>
<comment type="caution">
    <text evidence="2">The sequence shown here is derived from an EMBL/GenBank/DDBJ whole genome shotgun (WGS) entry which is preliminary data.</text>
</comment>
<sequence length="227" mass="26765">MSSRFWADLSNDYEKLFETEIGYDVIIYAGEESDIKEIHAHSNILCIRSKYFRSAFSNDWAEKKDGKFILRKPNISSHLFNIILRFLYCGNIELKNLEGIDILKLLIAVDELNIQPLISHIQEFLIENHNECLHKNPIGILDTIYQHETFTELWKFCLEKICRKPQIFFNSDKFINLKAPLLELLLKRDDLNLSEIEIWESLLKCCFAQQKIVNNPAKWNEDDIIKL</sequence>
<dbReference type="Pfam" id="PF00651">
    <property type="entry name" value="BTB"/>
    <property type="match status" value="1"/>
</dbReference>
<name>A0A397SVP7_9GLOM</name>
<dbReference type="STRING" id="658196.A0A397SVP7"/>
<reference evidence="2 3" key="1">
    <citation type="submission" date="2018-06" db="EMBL/GenBank/DDBJ databases">
        <title>Comparative genomics reveals the genomic features of Rhizophagus irregularis, R. cerebriforme, R. diaphanum and Gigaspora rosea, and their symbiotic lifestyle signature.</title>
        <authorList>
            <person name="Morin E."/>
            <person name="San Clemente H."/>
            <person name="Chen E.C.H."/>
            <person name="De La Providencia I."/>
            <person name="Hainaut M."/>
            <person name="Kuo A."/>
            <person name="Kohler A."/>
            <person name="Murat C."/>
            <person name="Tang N."/>
            <person name="Roy S."/>
            <person name="Loubradou J."/>
            <person name="Henrissat B."/>
            <person name="Grigoriev I.V."/>
            <person name="Corradi N."/>
            <person name="Roux C."/>
            <person name="Martin F.M."/>
        </authorList>
    </citation>
    <scope>NUCLEOTIDE SEQUENCE [LARGE SCALE GENOMIC DNA]</scope>
    <source>
        <strain evidence="2 3">DAOM 227022</strain>
    </source>
</reference>
<dbReference type="Gene3D" id="1.25.40.420">
    <property type="match status" value="1"/>
</dbReference>
<dbReference type="Gene3D" id="3.30.710.10">
    <property type="entry name" value="Potassium Channel Kv1.1, Chain A"/>
    <property type="match status" value="1"/>
</dbReference>
<dbReference type="InterPro" id="IPR000210">
    <property type="entry name" value="BTB/POZ_dom"/>
</dbReference>
<dbReference type="SUPFAM" id="SSF54695">
    <property type="entry name" value="POZ domain"/>
    <property type="match status" value="1"/>
</dbReference>
<proteinExistence type="predicted"/>
<dbReference type="InterPro" id="IPR011333">
    <property type="entry name" value="SKP1/BTB/POZ_sf"/>
</dbReference>
<dbReference type="PROSITE" id="PS50097">
    <property type="entry name" value="BTB"/>
    <property type="match status" value="1"/>
</dbReference>
<dbReference type="CDD" id="cd18186">
    <property type="entry name" value="BTB_POZ_ZBTB_KLHL-like"/>
    <property type="match status" value="1"/>
</dbReference>
<accession>A0A397SVP7</accession>
<dbReference type="InterPro" id="IPR051481">
    <property type="entry name" value="BTB-POZ/Galectin-3-binding"/>
</dbReference>
<dbReference type="PANTHER" id="PTHR24410:SF23">
    <property type="entry name" value="BTB DOMAIN-CONTAINING PROTEIN-RELATED"/>
    <property type="match status" value="1"/>
</dbReference>
<organism evidence="2 3">
    <name type="scientific">Glomus cerebriforme</name>
    <dbReference type="NCBI Taxonomy" id="658196"/>
    <lineage>
        <taxon>Eukaryota</taxon>
        <taxon>Fungi</taxon>
        <taxon>Fungi incertae sedis</taxon>
        <taxon>Mucoromycota</taxon>
        <taxon>Glomeromycotina</taxon>
        <taxon>Glomeromycetes</taxon>
        <taxon>Glomerales</taxon>
        <taxon>Glomeraceae</taxon>
        <taxon>Glomus</taxon>
    </lineage>
</organism>
<dbReference type="Proteomes" id="UP000265703">
    <property type="component" value="Unassembled WGS sequence"/>
</dbReference>